<dbReference type="AlphaFoldDB" id="A0A8S9XCD2"/>
<dbReference type="Proteomes" id="UP000466442">
    <property type="component" value="Linkage Group LG9"/>
</dbReference>
<evidence type="ECO:0000313" key="1">
    <source>
        <dbReference type="EMBL" id="KAF6205928.1"/>
    </source>
</evidence>
<sequence>MNMSVGNLVSPLHVLTSCLAVADIRTIKLSDGSTTYVMASKNPRRHIVMYASSYHFEEVHRYTGEVGRNYVKRMAAHPFSSSTSLKYCYGVVTMAGEIKTYLPFLSVMPLEIYSSTINGVGVPDPKVEPLEPSADDDYHVVTWGRDVYDDKAFRNPMLIDFKIKYRVAISQNRQCDFTKYKIYRNINEQTSNLPLKDSLVGVYCMEMVYHPRKLGIVCDHDRGAPIVQRGKVIAIVIRGADEQHCNVLTPKPFWVASIHDTLPMFMHISRYALHAIFGDKHGQSFGIKMKTSWLTFLVSSCHIFVLIKHWLERRTFKISKISNSKAE</sequence>
<comment type="caution">
    <text evidence="1">The sequence shown here is derived from an EMBL/GenBank/DDBJ whole genome shotgun (WGS) entry which is preliminary data.</text>
</comment>
<dbReference type="EMBL" id="WIXP02000009">
    <property type="protein sequence ID" value="KAF6205928.1"/>
    <property type="molecule type" value="Genomic_DNA"/>
</dbReference>
<protein>
    <submittedName>
        <fullName evidence="1">Uncharacterized protein</fullName>
    </submittedName>
</protein>
<gene>
    <name evidence="1" type="ORF">GE061_020104</name>
</gene>
<keyword evidence="2" id="KW-1185">Reference proteome</keyword>
<organism evidence="1 2">
    <name type="scientific">Apolygus lucorum</name>
    <name type="common">Small green plant bug</name>
    <name type="synonym">Lygocoris lucorum</name>
    <dbReference type="NCBI Taxonomy" id="248454"/>
    <lineage>
        <taxon>Eukaryota</taxon>
        <taxon>Metazoa</taxon>
        <taxon>Ecdysozoa</taxon>
        <taxon>Arthropoda</taxon>
        <taxon>Hexapoda</taxon>
        <taxon>Insecta</taxon>
        <taxon>Pterygota</taxon>
        <taxon>Neoptera</taxon>
        <taxon>Paraneoptera</taxon>
        <taxon>Hemiptera</taxon>
        <taxon>Heteroptera</taxon>
        <taxon>Panheteroptera</taxon>
        <taxon>Cimicomorpha</taxon>
        <taxon>Miridae</taxon>
        <taxon>Mirini</taxon>
        <taxon>Apolygus</taxon>
    </lineage>
</organism>
<name>A0A8S9XCD2_APOLU</name>
<reference evidence="1" key="1">
    <citation type="journal article" date="2021" name="Mol. Ecol. Resour.">
        <title>Apolygus lucorum genome provides insights into omnivorousness and mesophyll feeding.</title>
        <authorList>
            <person name="Liu Y."/>
            <person name="Liu H."/>
            <person name="Wang H."/>
            <person name="Huang T."/>
            <person name="Liu B."/>
            <person name="Yang B."/>
            <person name="Yin L."/>
            <person name="Li B."/>
            <person name="Zhang Y."/>
            <person name="Zhang S."/>
            <person name="Jiang F."/>
            <person name="Zhang X."/>
            <person name="Ren Y."/>
            <person name="Wang B."/>
            <person name="Wang S."/>
            <person name="Lu Y."/>
            <person name="Wu K."/>
            <person name="Fan W."/>
            <person name="Wang G."/>
        </authorList>
    </citation>
    <scope>NUCLEOTIDE SEQUENCE</scope>
    <source>
        <strain evidence="1">12Hb</strain>
    </source>
</reference>
<accession>A0A8S9XCD2</accession>
<dbReference type="OrthoDB" id="7863416at2759"/>
<proteinExistence type="predicted"/>
<evidence type="ECO:0000313" key="2">
    <source>
        <dbReference type="Proteomes" id="UP000466442"/>
    </source>
</evidence>